<name>A0AAD4ETE6_9PEZI</name>
<dbReference type="InterPro" id="IPR013154">
    <property type="entry name" value="ADH-like_N"/>
</dbReference>
<dbReference type="InterPro" id="IPR047618">
    <property type="entry name" value="QOR-like"/>
</dbReference>
<dbReference type="AlphaFoldDB" id="A0AAD4ETE6"/>
<dbReference type="SUPFAM" id="SSF51735">
    <property type="entry name" value="NAD(P)-binding Rossmann-fold domains"/>
    <property type="match status" value="1"/>
</dbReference>
<dbReference type="SUPFAM" id="SSF50129">
    <property type="entry name" value="GroES-like"/>
    <property type="match status" value="1"/>
</dbReference>
<dbReference type="GO" id="GO:0003960">
    <property type="term" value="F:quinone reductase (NADPH) activity"/>
    <property type="evidence" value="ECO:0007669"/>
    <property type="project" value="InterPro"/>
</dbReference>
<keyword evidence="1" id="KW-0521">NADP</keyword>
<organism evidence="6 7">
    <name type="scientific">Staphylotrichum longicolle</name>
    <dbReference type="NCBI Taxonomy" id="669026"/>
    <lineage>
        <taxon>Eukaryota</taxon>
        <taxon>Fungi</taxon>
        <taxon>Dikarya</taxon>
        <taxon>Ascomycota</taxon>
        <taxon>Pezizomycotina</taxon>
        <taxon>Sordariomycetes</taxon>
        <taxon>Sordariomycetidae</taxon>
        <taxon>Sordariales</taxon>
        <taxon>Chaetomiaceae</taxon>
        <taxon>Staphylotrichum</taxon>
    </lineage>
</organism>
<dbReference type="Proteomes" id="UP001197093">
    <property type="component" value="Unassembled WGS sequence"/>
</dbReference>
<evidence type="ECO:0000256" key="2">
    <source>
        <dbReference type="ARBA" id="ARBA00023002"/>
    </source>
</evidence>
<dbReference type="InterPro" id="IPR011032">
    <property type="entry name" value="GroES-like_sf"/>
</dbReference>
<evidence type="ECO:0000313" key="7">
    <source>
        <dbReference type="Proteomes" id="UP001197093"/>
    </source>
</evidence>
<dbReference type="Pfam" id="PF00107">
    <property type="entry name" value="ADH_zinc_N"/>
    <property type="match status" value="1"/>
</dbReference>
<dbReference type="EMBL" id="JAHCVI010000005">
    <property type="protein sequence ID" value="KAG7285023.1"/>
    <property type="molecule type" value="Genomic_DNA"/>
</dbReference>
<dbReference type="PANTHER" id="PTHR48106">
    <property type="entry name" value="QUINONE OXIDOREDUCTASE PIG3-RELATED"/>
    <property type="match status" value="1"/>
</dbReference>
<dbReference type="CDD" id="cd05286">
    <property type="entry name" value="QOR2"/>
    <property type="match status" value="1"/>
</dbReference>
<sequence length="342" mass="36462">MTLPVPPTQKATILSTPGDPSALLYHPAHPIPQPAPGQVLVKNAVAGINYIDTYFRTGLYPGQTPTILGREAAGVVVALGPPAEQDQDQDQYHGLRVGDRVIWLANGGYAEYSAVPAGMAVRLPDGLAFADAAAAFMSGLTALALTRETYRVRAGDWVLLHAAAGGVGFLMTQVLKKAGARVIATAGGREKVEVVEGLGADCVIDYRGGEGKGWVERVMEITGGEGVDVVYDSVGKDTWEGSLEAVKRKGTVVWFGNSSGPVPPLPLNRLSPKCVKIARPTLFGYIATRQEFEGYAHALFELLTSGALKVKIHGMYSLEDVPKAHVDLESRKTMGKLLIRFD</sequence>
<dbReference type="InterPro" id="IPR036291">
    <property type="entry name" value="NAD(P)-bd_dom_sf"/>
</dbReference>
<keyword evidence="2" id="KW-0560">Oxidoreductase</keyword>
<dbReference type="InterPro" id="IPR020843">
    <property type="entry name" value="ER"/>
</dbReference>
<accession>A0AAD4ETE6</accession>
<dbReference type="GO" id="GO:0005829">
    <property type="term" value="C:cytosol"/>
    <property type="evidence" value="ECO:0007669"/>
    <property type="project" value="TreeGrafter"/>
</dbReference>
<proteinExistence type="predicted"/>
<evidence type="ECO:0000256" key="4">
    <source>
        <dbReference type="ARBA" id="ARBA00070796"/>
    </source>
</evidence>
<evidence type="ECO:0000256" key="3">
    <source>
        <dbReference type="ARBA" id="ARBA00043088"/>
    </source>
</evidence>
<dbReference type="SMART" id="SM00829">
    <property type="entry name" value="PKS_ER"/>
    <property type="match status" value="1"/>
</dbReference>
<feature type="domain" description="Enoyl reductase (ER)" evidence="5">
    <location>
        <begin position="18"/>
        <end position="339"/>
    </location>
</feature>
<evidence type="ECO:0000256" key="1">
    <source>
        <dbReference type="ARBA" id="ARBA00022857"/>
    </source>
</evidence>
<dbReference type="Gene3D" id="3.40.50.720">
    <property type="entry name" value="NAD(P)-binding Rossmann-like Domain"/>
    <property type="match status" value="1"/>
</dbReference>
<dbReference type="GO" id="GO:0070402">
    <property type="term" value="F:NADPH binding"/>
    <property type="evidence" value="ECO:0007669"/>
    <property type="project" value="TreeGrafter"/>
</dbReference>
<dbReference type="PROSITE" id="PS01162">
    <property type="entry name" value="QOR_ZETA_CRYSTAL"/>
    <property type="match status" value="1"/>
</dbReference>
<gene>
    <name evidence="6" type="ORF">NEMBOFW57_009641</name>
</gene>
<dbReference type="GO" id="GO:0008270">
    <property type="term" value="F:zinc ion binding"/>
    <property type="evidence" value="ECO:0007669"/>
    <property type="project" value="InterPro"/>
</dbReference>
<dbReference type="Gene3D" id="3.90.180.10">
    <property type="entry name" value="Medium-chain alcohol dehydrogenases, catalytic domain"/>
    <property type="match status" value="1"/>
</dbReference>
<dbReference type="GO" id="GO:0035925">
    <property type="term" value="F:mRNA 3'-UTR AU-rich region binding"/>
    <property type="evidence" value="ECO:0007669"/>
    <property type="project" value="TreeGrafter"/>
</dbReference>
<evidence type="ECO:0000313" key="6">
    <source>
        <dbReference type="EMBL" id="KAG7285023.1"/>
    </source>
</evidence>
<keyword evidence="7" id="KW-1185">Reference proteome</keyword>
<evidence type="ECO:0000259" key="5">
    <source>
        <dbReference type="SMART" id="SM00829"/>
    </source>
</evidence>
<dbReference type="InterPro" id="IPR002364">
    <property type="entry name" value="Quin_OxRdtase/zeta-crystal_CS"/>
</dbReference>
<dbReference type="Pfam" id="PF08240">
    <property type="entry name" value="ADH_N"/>
    <property type="match status" value="1"/>
</dbReference>
<reference evidence="6" key="1">
    <citation type="submission" date="2023-02" db="EMBL/GenBank/DDBJ databases">
        <authorList>
            <person name="Palmer J.M."/>
        </authorList>
    </citation>
    <scope>NUCLEOTIDE SEQUENCE</scope>
    <source>
        <strain evidence="6">FW57</strain>
    </source>
</reference>
<dbReference type="FunFam" id="3.40.50.720:FF:000053">
    <property type="entry name" value="Quinone oxidoreductase 1"/>
    <property type="match status" value="1"/>
</dbReference>
<dbReference type="PANTHER" id="PTHR48106:SF13">
    <property type="entry name" value="QUINONE OXIDOREDUCTASE-RELATED"/>
    <property type="match status" value="1"/>
</dbReference>
<dbReference type="InterPro" id="IPR013149">
    <property type="entry name" value="ADH-like_C"/>
</dbReference>
<protein>
    <recommendedName>
        <fullName evidence="4">Probable quinone oxidoreductase</fullName>
    </recommendedName>
    <alternativeName>
        <fullName evidence="3">NADPH:quinone reductase</fullName>
    </alternativeName>
</protein>
<comment type="caution">
    <text evidence="6">The sequence shown here is derived from an EMBL/GenBank/DDBJ whole genome shotgun (WGS) entry which is preliminary data.</text>
</comment>